<dbReference type="SUPFAM" id="SSF54695">
    <property type="entry name" value="POZ domain"/>
    <property type="match status" value="1"/>
</dbReference>
<comment type="caution">
    <text evidence="1">The sequence shown here is derived from an EMBL/GenBank/DDBJ whole genome shotgun (WGS) entry which is preliminary data.</text>
</comment>
<dbReference type="PANTHER" id="PTHR31758:SF2">
    <property type="entry name" value="BTB_POZ DOMAIN-CONTAINING PROTEIN YLR108C"/>
    <property type="match status" value="1"/>
</dbReference>
<dbReference type="PANTHER" id="PTHR31758">
    <property type="entry name" value="BTB/POZ DOMAIN-CONTAINING PROTEIN YLR108C"/>
    <property type="match status" value="1"/>
</dbReference>
<dbReference type="STRING" id="106004.A0A1Y2EUW3"/>
<gene>
    <name evidence="1" type="ORF">BCR35DRAFT_333158</name>
</gene>
<evidence type="ECO:0008006" key="3">
    <source>
        <dbReference type="Google" id="ProtNLM"/>
    </source>
</evidence>
<dbReference type="EMBL" id="MCGR01000038">
    <property type="protein sequence ID" value="ORY75363.1"/>
    <property type="molecule type" value="Genomic_DNA"/>
</dbReference>
<accession>A0A1Y2EUW3</accession>
<organism evidence="1 2">
    <name type="scientific">Leucosporidium creatinivorum</name>
    <dbReference type="NCBI Taxonomy" id="106004"/>
    <lineage>
        <taxon>Eukaryota</taxon>
        <taxon>Fungi</taxon>
        <taxon>Dikarya</taxon>
        <taxon>Basidiomycota</taxon>
        <taxon>Pucciniomycotina</taxon>
        <taxon>Microbotryomycetes</taxon>
        <taxon>Leucosporidiales</taxon>
        <taxon>Leucosporidium</taxon>
    </lineage>
</organism>
<dbReference type="AlphaFoldDB" id="A0A1Y2EUW3"/>
<protein>
    <recommendedName>
        <fullName evidence="3">BTB domain-containing protein</fullName>
    </recommendedName>
</protein>
<dbReference type="Gene3D" id="3.30.710.10">
    <property type="entry name" value="Potassium Channel Kv1.1, Chain A"/>
    <property type="match status" value="1"/>
</dbReference>
<keyword evidence="2" id="KW-1185">Reference proteome</keyword>
<evidence type="ECO:0000313" key="2">
    <source>
        <dbReference type="Proteomes" id="UP000193467"/>
    </source>
</evidence>
<reference evidence="1 2" key="1">
    <citation type="submission" date="2016-07" db="EMBL/GenBank/DDBJ databases">
        <title>Pervasive Adenine N6-methylation of Active Genes in Fungi.</title>
        <authorList>
            <consortium name="DOE Joint Genome Institute"/>
            <person name="Mondo S.J."/>
            <person name="Dannebaum R.O."/>
            <person name="Kuo R.C."/>
            <person name="Labutti K."/>
            <person name="Haridas S."/>
            <person name="Kuo A."/>
            <person name="Salamov A."/>
            <person name="Ahrendt S.R."/>
            <person name="Lipzen A."/>
            <person name="Sullivan W."/>
            <person name="Andreopoulos W.B."/>
            <person name="Clum A."/>
            <person name="Lindquist E."/>
            <person name="Daum C."/>
            <person name="Ramamoorthy G.K."/>
            <person name="Gryganskyi A."/>
            <person name="Culley D."/>
            <person name="Magnuson J.K."/>
            <person name="James T.Y."/>
            <person name="O'Malley M.A."/>
            <person name="Stajich J.E."/>
            <person name="Spatafora J.W."/>
            <person name="Visel A."/>
            <person name="Grigoriev I.V."/>
        </authorList>
    </citation>
    <scope>NUCLEOTIDE SEQUENCE [LARGE SCALE GENOMIC DNA]</scope>
    <source>
        <strain evidence="1 2">62-1032</strain>
    </source>
</reference>
<name>A0A1Y2EUW3_9BASI</name>
<dbReference type="Proteomes" id="UP000193467">
    <property type="component" value="Unassembled WGS sequence"/>
</dbReference>
<dbReference type="InterPro" id="IPR011333">
    <property type="entry name" value="SKP1/BTB/POZ_sf"/>
</dbReference>
<dbReference type="InParanoid" id="A0A1Y2EUW3"/>
<evidence type="ECO:0000313" key="1">
    <source>
        <dbReference type="EMBL" id="ORY75363.1"/>
    </source>
</evidence>
<sequence length="154" mass="16897">MTTPSQLITIDVRNASFPLPLEQLQTDQPNRFTTLIADPSSNSALAPSSTHLQFPRDPSLFPFIANHLSGYQILPLNPFHFATSEHTTLVNLLADAEYYQLPKLQAEVKKEMAKKGVTQLAEDAQEGDEKKSKIKQALDTLKNQFGGAGVPAGH</sequence>
<dbReference type="OrthoDB" id="2414723at2759"/>
<proteinExistence type="predicted"/>